<keyword evidence="5" id="KW-0732">Signal</keyword>
<evidence type="ECO:0000256" key="1">
    <source>
        <dbReference type="ARBA" id="ARBA00022617"/>
    </source>
</evidence>
<evidence type="ECO:0000313" key="7">
    <source>
        <dbReference type="EMBL" id="MBK3332286.1"/>
    </source>
</evidence>
<dbReference type="Gene3D" id="1.10.760.10">
    <property type="entry name" value="Cytochrome c-like domain"/>
    <property type="match status" value="1"/>
</dbReference>
<keyword evidence="3 4" id="KW-0408">Iron</keyword>
<feature type="domain" description="Cytochrome c" evidence="6">
    <location>
        <begin position="28"/>
        <end position="129"/>
    </location>
</feature>
<keyword evidence="1 4" id="KW-0349">Heme</keyword>
<evidence type="ECO:0000256" key="4">
    <source>
        <dbReference type="PROSITE-ProRule" id="PRU00433"/>
    </source>
</evidence>
<reference evidence="7 8" key="1">
    <citation type="journal article" date="2021" name="Syst. Appl. Microbiol.">
        <title>Persephonella atlantica sp. nov.: How to adapt to physico-chemical gradients in high temperature hydrothermal habitats.</title>
        <authorList>
            <person name="Francois D.X."/>
            <person name="Godfroy A."/>
            <person name="Mathien C."/>
            <person name="Aube J."/>
            <person name="Cathalot C."/>
            <person name="Lesongeur F."/>
            <person name="L'Haridon S."/>
            <person name="Philippon X."/>
            <person name="Roussel E.G."/>
        </authorList>
    </citation>
    <scope>NUCLEOTIDE SEQUENCE [LARGE SCALE GENOMIC DNA]</scope>
    <source>
        <strain evidence="7 8">MO1340</strain>
    </source>
</reference>
<dbReference type="Proteomes" id="UP000772812">
    <property type="component" value="Unassembled WGS sequence"/>
</dbReference>
<dbReference type="PROSITE" id="PS51007">
    <property type="entry name" value="CYTC"/>
    <property type="match status" value="1"/>
</dbReference>
<evidence type="ECO:0000256" key="3">
    <source>
        <dbReference type="ARBA" id="ARBA00023004"/>
    </source>
</evidence>
<keyword evidence="8" id="KW-1185">Reference proteome</keyword>
<sequence length="130" mass="15386">MKRAVFIISILISFNAFGGITQEDIDKNPILKGKMLAKKCSWCHDINKNLVAPPFRVILERYKDVPENSLRKQFFQAIKNGSKGKWKKWMKENLKIKMGKLDSMYMPPQKEYYNDEEINLILDWLFSLRK</sequence>
<dbReference type="RefSeq" id="WP_200673665.1">
    <property type="nucleotide sequence ID" value="NZ_JAACYA010000001.1"/>
</dbReference>
<comment type="caution">
    <text evidence="7">The sequence shown here is derived from an EMBL/GenBank/DDBJ whole genome shotgun (WGS) entry which is preliminary data.</text>
</comment>
<feature type="chain" id="PRO_5045676745" description="Cytochrome c domain-containing protein" evidence="5">
    <location>
        <begin position="19"/>
        <end position="130"/>
    </location>
</feature>
<evidence type="ECO:0000256" key="2">
    <source>
        <dbReference type="ARBA" id="ARBA00022723"/>
    </source>
</evidence>
<evidence type="ECO:0000313" key="8">
    <source>
        <dbReference type="Proteomes" id="UP000772812"/>
    </source>
</evidence>
<dbReference type="InterPro" id="IPR036909">
    <property type="entry name" value="Cyt_c-like_dom_sf"/>
</dbReference>
<accession>A0ABS1GHH8</accession>
<protein>
    <recommendedName>
        <fullName evidence="6">Cytochrome c domain-containing protein</fullName>
    </recommendedName>
</protein>
<dbReference type="SUPFAM" id="SSF46626">
    <property type="entry name" value="Cytochrome c"/>
    <property type="match status" value="1"/>
</dbReference>
<evidence type="ECO:0000256" key="5">
    <source>
        <dbReference type="SAM" id="SignalP"/>
    </source>
</evidence>
<dbReference type="Pfam" id="PF00034">
    <property type="entry name" value="Cytochrom_C"/>
    <property type="match status" value="1"/>
</dbReference>
<name>A0ABS1GHH8_9AQUI</name>
<dbReference type="EMBL" id="JAACYA010000001">
    <property type="protein sequence ID" value="MBK3332286.1"/>
    <property type="molecule type" value="Genomic_DNA"/>
</dbReference>
<gene>
    <name evidence="7" type="ORF">GWK41_04295</name>
</gene>
<feature type="signal peptide" evidence="5">
    <location>
        <begin position="1"/>
        <end position="18"/>
    </location>
</feature>
<proteinExistence type="predicted"/>
<organism evidence="7 8">
    <name type="scientific">Persephonella atlantica</name>
    <dbReference type="NCBI Taxonomy" id="2699429"/>
    <lineage>
        <taxon>Bacteria</taxon>
        <taxon>Pseudomonadati</taxon>
        <taxon>Aquificota</taxon>
        <taxon>Aquificia</taxon>
        <taxon>Aquificales</taxon>
        <taxon>Hydrogenothermaceae</taxon>
        <taxon>Persephonella</taxon>
    </lineage>
</organism>
<keyword evidence="2 4" id="KW-0479">Metal-binding</keyword>
<evidence type="ECO:0000259" key="6">
    <source>
        <dbReference type="PROSITE" id="PS51007"/>
    </source>
</evidence>
<dbReference type="InterPro" id="IPR009056">
    <property type="entry name" value="Cyt_c-like_dom"/>
</dbReference>